<dbReference type="GO" id="GO:0071978">
    <property type="term" value="P:bacterial-type flagellum-dependent swarming motility"/>
    <property type="evidence" value="ECO:0007669"/>
    <property type="project" value="TreeGrafter"/>
</dbReference>
<feature type="domain" description="Flagellar basal-body/hook protein C-terminal" evidence="4">
    <location>
        <begin position="238"/>
        <end position="282"/>
    </location>
</feature>
<evidence type="ECO:0000256" key="1">
    <source>
        <dbReference type="ARBA" id="ARBA00009677"/>
    </source>
</evidence>
<evidence type="ECO:0000259" key="3">
    <source>
        <dbReference type="Pfam" id="PF00460"/>
    </source>
</evidence>
<name>A0A927BSA4_9BACL</name>
<proteinExistence type="inferred from homology"/>
<keyword evidence="6" id="KW-0969">Cilium</keyword>
<accession>A0A927BSA4</accession>
<gene>
    <name evidence="6" type="ORF">IDH44_11730</name>
</gene>
<dbReference type="Pfam" id="PF00460">
    <property type="entry name" value="Flg_bb_rod"/>
    <property type="match status" value="1"/>
</dbReference>
<protein>
    <submittedName>
        <fullName evidence="6">Flagellar hook-basal body protein</fullName>
    </submittedName>
</protein>
<evidence type="ECO:0000256" key="2">
    <source>
        <dbReference type="RuleBase" id="RU362116"/>
    </source>
</evidence>
<dbReference type="InterPro" id="IPR010930">
    <property type="entry name" value="Flg_bb/hook_C_dom"/>
</dbReference>
<comment type="subcellular location">
    <subcellularLocation>
        <location evidence="2">Bacterial flagellum basal body</location>
    </subcellularLocation>
</comment>
<organism evidence="6 7">
    <name type="scientific">Paenibacillus sabuli</name>
    <dbReference type="NCBI Taxonomy" id="2772509"/>
    <lineage>
        <taxon>Bacteria</taxon>
        <taxon>Bacillati</taxon>
        <taxon>Bacillota</taxon>
        <taxon>Bacilli</taxon>
        <taxon>Bacillales</taxon>
        <taxon>Paenibacillaceae</taxon>
        <taxon>Paenibacillus</taxon>
    </lineage>
</organism>
<dbReference type="AlphaFoldDB" id="A0A927BSA4"/>
<reference evidence="6" key="1">
    <citation type="submission" date="2020-09" db="EMBL/GenBank/DDBJ databases">
        <title>A novel bacterium of genus Paenibacillus, isolated from South China Sea.</title>
        <authorList>
            <person name="Huang H."/>
            <person name="Mo K."/>
            <person name="Hu Y."/>
        </authorList>
    </citation>
    <scope>NUCLEOTIDE SEQUENCE</scope>
    <source>
        <strain evidence="6">IB182496</strain>
    </source>
</reference>
<dbReference type="NCBIfam" id="TIGR03506">
    <property type="entry name" value="FlgEFG_subfam"/>
    <property type="match status" value="1"/>
</dbReference>
<evidence type="ECO:0000259" key="4">
    <source>
        <dbReference type="Pfam" id="PF06429"/>
    </source>
</evidence>
<dbReference type="InterPro" id="IPR053967">
    <property type="entry name" value="LlgE_F_G-like_D1"/>
</dbReference>
<dbReference type="RefSeq" id="WP_190917846.1">
    <property type="nucleotide sequence ID" value="NZ_JACXIZ010000019.1"/>
</dbReference>
<dbReference type="Proteomes" id="UP000621560">
    <property type="component" value="Unassembled WGS sequence"/>
</dbReference>
<keyword evidence="2" id="KW-0975">Bacterial flagellum</keyword>
<sequence length="285" mass="30578">MNSSIINAAVSMGSMQQKLDLLADNIANLNTAGYKRKDATFEDLLTSIKQQDETFRQPVRLTPMGFNQGWGSRLTMVESDFSQGTMKETGNAYDIGIQGNALFEVQTSAEGGRAFTRSGAFYPSLNGAGQAVLTTTEGYTLIAEHRTEEADGTVTLTEGPIVIPDNYDVRIGADGQVTGVSTDGFTTVDLGQIKLVQPVRPSVLTPVADNLYLVADGLDAGAALQELGADERDGVTLMQGYLEQSNVNLSGEMADLVMVQRAYQLSARALSSGDRMMELATSLRR</sequence>
<dbReference type="Pfam" id="PF22692">
    <property type="entry name" value="LlgE_F_G_D1"/>
    <property type="match status" value="1"/>
</dbReference>
<dbReference type="SUPFAM" id="SSF117143">
    <property type="entry name" value="Flagellar hook protein flgE"/>
    <property type="match status" value="1"/>
</dbReference>
<comment type="caution">
    <text evidence="6">The sequence shown here is derived from an EMBL/GenBank/DDBJ whole genome shotgun (WGS) entry which is preliminary data.</text>
</comment>
<dbReference type="InterPro" id="IPR001444">
    <property type="entry name" value="Flag_bb_rod_N"/>
</dbReference>
<comment type="similarity">
    <text evidence="1 2">Belongs to the flagella basal body rod proteins family.</text>
</comment>
<feature type="domain" description="Flagellar hook protein FlgE/F/G-like D1" evidence="5">
    <location>
        <begin position="97"/>
        <end position="178"/>
    </location>
</feature>
<evidence type="ECO:0000313" key="6">
    <source>
        <dbReference type="EMBL" id="MBD2845863.1"/>
    </source>
</evidence>
<dbReference type="InterPro" id="IPR020013">
    <property type="entry name" value="Flagellar_FlgE/F/G"/>
</dbReference>
<keyword evidence="6" id="KW-0966">Cell projection</keyword>
<dbReference type="InterPro" id="IPR037925">
    <property type="entry name" value="FlgE/F/G-like"/>
</dbReference>
<keyword evidence="7" id="KW-1185">Reference proteome</keyword>
<evidence type="ECO:0000259" key="5">
    <source>
        <dbReference type="Pfam" id="PF22692"/>
    </source>
</evidence>
<dbReference type="EMBL" id="JACXIZ010000019">
    <property type="protein sequence ID" value="MBD2845863.1"/>
    <property type="molecule type" value="Genomic_DNA"/>
</dbReference>
<dbReference type="PANTHER" id="PTHR30435:SF19">
    <property type="entry name" value="FLAGELLAR BASAL-BODY ROD PROTEIN FLGG"/>
    <property type="match status" value="1"/>
</dbReference>
<dbReference type="Pfam" id="PF06429">
    <property type="entry name" value="Flg_bbr_C"/>
    <property type="match status" value="1"/>
</dbReference>
<feature type="domain" description="Flagellar basal body rod protein N-terminal" evidence="3">
    <location>
        <begin position="16"/>
        <end position="35"/>
    </location>
</feature>
<keyword evidence="6" id="KW-0282">Flagellum</keyword>
<dbReference type="GO" id="GO:0009425">
    <property type="term" value="C:bacterial-type flagellum basal body"/>
    <property type="evidence" value="ECO:0007669"/>
    <property type="project" value="UniProtKB-SubCell"/>
</dbReference>
<dbReference type="PANTHER" id="PTHR30435">
    <property type="entry name" value="FLAGELLAR PROTEIN"/>
    <property type="match status" value="1"/>
</dbReference>
<evidence type="ECO:0000313" key="7">
    <source>
        <dbReference type="Proteomes" id="UP000621560"/>
    </source>
</evidence>